<reference evidence="5 6" key="1">
    <citation type="submission" date="2022-05" db="EMBL/GenBank/DDBJ databases">
        <authorList>
            <consortium name="Genoscope - CEA"/>
            <person name="William W."/>
        </authorList>
    </citation>
    <scope>NUCLEOTIDE SEQUENCE [LARGE SCALE GENOMIC DNA]</scope>
</reference>
<proteinExistence type="inferred from homology"/>
<evidence type="ECO:0000256" key="4">
    <source>
        <dbReference type="SAM" id="SignalP"/>
    </source>
</evidence>
<evidence type="ECO:0000256" key="1">
    <source>
        <dbReference type="ARBA" id="ARBA00004496"/>
    </source>
</evidence>
<evidence type="ECO:0000256" key="3">
    <source>
        <dbReference type="ARBA" id="ARBA00061308"/>
    </source>
</evidence>
<keyword evidence="6" id="KW-1185">Reference proteome</keyword>
<comment type="similarity">
    <text evidence="3">Belongs to the BRAT1 family.</text>
</comment>
<organism evidence="5 6">
    <name type="scientific">Pocillopora meandrina</name>
    <dbReference type="NCBI Taxonomy" id="46732"/>
    <lineage>
        <taxon>Eukaryota</taxon>
        <taxon>Metazoa</taxon>
        <taxon>Cnidaria</taxon>
        <taxon>Anthozoa</taxon>
        <taxon>Hexacorallia</taxon>
        <taxon>Scleractinia</taxon>
        <taxon>Astrocoeniina</taxon>
        <taxon>Pocilloporidae</taxon>
        <taxon>Pocillopora</taxon>
    </lineage>
</organism>
<dbReference type="EMBL" id="CALNXJ010000005">
    <property type="protein sequence ID" value="CAH3039787.1"/>
    <property type="molecule type" value="Genomic_DNA"/>
</dbReference>
<name>A0AAU9VW98_9CNID</name>
<evidence type="ECO:0000313" key="6">
    <source>
        <dbReference type="Proteomes" id="UP001159428"/>
    </source>
</evidence>
<dbReference type="GO" id="GO:0005737">
    <property type="term" value="C:cytoplasm"/>
    <property type="evidence" value="ECO:0007669"/>
    <property type="project" value="UniProtKB-SubCell"/>
</dbReference>
<dbReference type="Gene3D" id="1.25.10.10">
    <property type="entry name" value="Leucine-rich Repeat Variant"/>
    <property type="match status" value="1"/>
</dbReference>
<keyword evidence="2" id="KW-0963">Cytoplasm</keyword>
<dbReference type="GO" id="GO:0006974">
    <property type="term" value="P:DNA damage response"/>
    <property type="evidence" value="ECO:0007669"/>
    <property type="project" value="InterPro"/>
</dbReference>
<feature type="signal peptide" evidence="4">
    <location>
        <begin position="1"/>
        <end position="27"/>
    </location>
</feature>
<gene>
    <name evidence="5" type="ORF">PMEA_00026387</name>
</gene>
<accession>A0AAU9VW98</accession>
<dbReference type="GO" id="GO:0008283">
    <property type="term" value="P:cell population proliferation"/>
    <property type="evidence" value="ECO:0007669"/>
    <property type="project" value="InterPro"/>
</dbReference>
<comment type="caution">
    <text evidence="5">The sequence shown here is derived from an EMBL/GenBank/DDBJ whole genome shotgun (WGS) entry which is preliminary data.</text>
</comment>
<keyword evidence="4" id="KW-0732">Signal</keyword>
<dbReference type="AlphaFoldDB" id="A0AAU9VW98"/>
<evidence type="ECO:0000256" key="2">
    <source>
        <dbReference type="ARBA" id="ARBA00022490"/>
    </source>
</evidence>
<dbReference type="InterPro" id="IPR016024">
    <property type="entry name" value="ARM-type_fold"/>
</dbReference>
<evidence type="ECO:0000313" key="5">
    <source>
        <dbReference type="EMBL" id="CAH3039787.1"/>
    </source>
</evidence>
<dbReference type="SUPFAM" id="SSF48371">
    <property type="entry name" value="ARM repeat"/>
    <property type="match status" value="1"/>
</dbReference>
<dbReference type="Proteomes" id="UP001159428">
    <property type="component" value="Unassembled WGS sequence"/>
</dbReference>
<dbReference type="InterPro" id="IPR038904">
    <property type="entry name" value="BRAT1"/>
</dbReference>
<comment type="subcellular location">
    <subcellularLocation>
        <location evidence="1">Cytoplasm</location>
    </subcellularLocation>
</comment>
<dbReference type="PANTHER" id="PTHR21331:SF2">
    <property type="entry name" value="BRCA1-ASSOCIATED ATM ACTIVATOR 1"/>
    <property type="match status" value="1"/>
</dbReference>
<feature type="chain" id="PRO_5043930901" description="BRCA1-associated ATM activator 1" evidence="4">
    <location>
        <begin position="28"/>
        <end position="940"/>
    </location>
</feature>
<dbReference type="GO" id="GO:0005634">
    <property type="term" value="C:nucleus"/>
    <property type="evidence" value="ECO:0007669"/>
    <property type="project" value="TreeGrafter"/>
</dbReference>
<evidence type="ECO:0008006" key="7">
    <source>
        <dbReference type="Google" id="ProtNLM"/>
    </source>
</evidence>
<protein>
    <recommendedName>
        <fullName evidence="7">BRCA1-associated ATM activator 1</fullName>
    </recommendedName>
</protein>
<sequence length="940" mass="106076">MAGIERRKTWTELLLSLFNLLVDNADGVIDDTSLERILEWLKRVCQNEHQLQNLMQCGTVEFMSKDHVFTNPESTAFFLRLLGFLVSRTEIFHSLKCSKDGDIVSRLLMRPRDEPHLWNEGIVRNGYFQALISLTEHTDGMFWLKDSGSVIHALDCISDRSMFVASSARKFLVKFITKESEWIADQQPHTQDSFIDCSDQLKIIIEKIKLMLIPGISPSTTSEIAAIEVTRILLYENSVHGQKVLQQSKLFMDCLNLLQVGDLGVCQKLVDMICEITKNSTCPVDWHKLTTMENTVTTASEVLLGSCVDLFKKGLITTGLELIAGLGPCQECSRDFPLHWLEVLFGLVELPLDLVLTQTSWNIDESQNGCFANEKDHTNTDLVDGLLSLDHQKRSFAKQQLQHTVLPWIKGSSSTTQVVCQGLAAAQQLMQQASSRHISQVLHWLKLSINLLHNCISPSDHSAVKFHGNQRVLKALLEFIVSFAEVQKSKDILEGTEFFIVYQLFDDVVEALLQLIESSETSEAVTSTSLKTLGKVFGAAKPTYITKLFNNSDIQTDSEILGEKRARLDHHLQNSNTKTSNREKLAFMLYRRLRDSSWEVRDSTLEFVADLVQLDQDLIEEFLCFHNIPAIVWNTVNDSDSYARASALLVTGSLACRSKLWTSLLQNSQLSEELILEKLSTVLVEDEEAFPRRRAMECLTLWTRKRHPIAVRIIRSSKGVKDQSPTKGSPTCDDIQDLQLGNQSEQVGKQLVAAETTSRYGITTQRICRACQDFDWEVKLRGFEFWEAVICHITGLKPNKESTNTRNTCDGERLNKQDVDECLQVLFEMGALKIFSEAVSDCDHMVCEKSLEVLGIIQHITNQDNSIVEQWIMTSGDFQEALGNGFGLEKFKEVLLETDLASVALSCEAADNALRSDPVSLLEDVLLAARHHEENLLDCY</sequence>
<dbReference type="InterPro" id="IPR011989">
    <property type="entry name" value="ARM-like"/>
</dbReference>
<dbReference type="PANTHER" id="PTHR21331">
    <property type="entry name" value="BRCA1-ASSOCIATED ATM ACTIVATOR 1"/>
    <property type="match status" value="1"/>
</dbReference>